<keyword evidence="1" id="KW-1133">Transmembrane helix</keyword>
<feature type="domain" description="CBU-0592-like" evidence="2">
    <location>
        <begin position="4"/>
        <end position="76"/>
    </location>
</feature>
<comment type="caution">
    <text evidence="3">The sequence shown here is derived from an EMBL/GenBank/DDBJ whole genome shotgun (WGS) entry which is preliminary data.</text>
</comment>
<name>A0A0G1FAI8_9BACT</name>
<gene>
    <name evidence="3" type="ORF">UW02_C0015G0002</name>
</gene>
<dbReference type="InterPro" id="IPR058058">
    <property type="entry name" value="CBU_0592-like"/>
</dbReference>
<feature type="transmembrane region" description="Helical" evidence="1">
    <location>
        <begin position="56"/>
        <end position="74"/>
    </location>
</feature>
<evidence type="ECO:0000256" key="1">
    <source>
        <dbReference type="SAM" id="Phobius"/>
    </source>
</evidence>
<evidence type="ECO:0000259" key="2">
    <source>
        <dbReference type="Pfam" id="PF26604"/>
    </source>
</evidence>
<keyword evidence="1" id="KW-0812">Transmembrane</keyword>
<dbReference type="AlphaFoldDB" id="A0A0G1FAI8"/>
<organism evidence="3 4">
    <name type="scientific">Candidatus Nomurabacteria bacterium GW2011_GWB1_43_7</name>
    <dbReference type="NCBI Taxonomy" id="1618747"/>
    <lineage>
        <taxon>Bacteria</taxon>
        <taxon>Candidatus Nomuraibacteriota</taxon>
    </lineage>
</organism>
<sequence>MIIQAIGWAGTTLLLLGFYLLSKGKMQGRSYNYQLTQFFGAVGIGISAFAQHAWPAFAVEFVWAIIAGATLISLGRRGPSKRF</sequence>
<reference evidence="3 4" key="1">
    <citation type="journal article" date="2015" name="Nature">
        <title>rRNA introns, odd ribosomes, and small enigmatic genomes across a large radiation of phyla.</title>
        <authorList>
            <person name="Brown C.T."/>
            <person name="Hug L.A."/>
            <person name="Thomas B.C."/>
            <person name="Sharon I."/>
            <person name="Castelle C.J."/>
            <person name="Singh A."/>
            <person name="Wilkins M.J."/>
            <person name="Williams K.H."/>
            <person name="Banfield J.F."/>
        </authorList>
    </citation>
    <scope>NUCLEOTIDE SEQUENCE [LARGE SCALE GENOMIC DNA]</scope>
</reference>
<protein>
    <recommendedName>
        <fullName evidence="2">CBU-0592-like domain-containing protein</fullName>
    </recommendedName>
</protein>
<accession>A0A0G1FAI8</accession>
<feature type="transmembrane region" description="Helical" evidence="1">
    <location>
        <begin position="6"/>
        <end position="21"/>
    </location>
</feature>
<feature type="transmembrane region" description="Helical" evidence="1">
    <location>
        <begin position="33"/>
        <end position="50"/>
    </location>
</feature>
<keyword evidence="1" id="KW-0472">Membrane</keyword>
<dbReference type="EMBL" id="LCGS01000015">
    <property type="protein sequence ID" value="KKT19098.1"/>
    <property type="molecule type" value="Genomic_DNA"/>
</dbReference>
<evidence type="ECO:0000313" key="3">
    <source>
        <dbReference type="EMBL" id="KKT19098.1"/>
    </source>
</evidence>
<dbReference type="Pfam" id="PF26604">
    <property type="entry name" value="CBU_0592"/>
    <property type="match status" value="1"/>
</dbReference>
<dbReference type="NCBIfam" id="NF047864">
    <property type="entry name" value="CBU_0592_membra"/>
    <property type="match status" value="1"/>
</dbReference>
<dbReference type="STRING" id="1618747.UW02_C0015G0002"/>
<proteinExistence type="predicted"/>
<evidence type="ECO:0000313" key="4">
    <source>
        <dbReference type="Proteomes" id="UP000034751"/>
    </source>
</evidence>
<dbReference type="Proteomes" id="UP000034751">
    <property type="component" value="Unassembled WGS sequence"/>
</dbReference>